<name>A0A4W5N3V7_9TELE</name>
<dbReference type="Proteomes" id="UP000314982">
    <property type="component" value="Unassembled WGS sequence"/>
</dbReference>
<proteinExistence type="predicted"/>
<keyword evidence="1" id="KW-0175">Coiled coil</keyword>
<dbReference type="AlphaFoldDB" id="A0A4W5N3V7"/>
<accession>A0A4W5N3V7</accession>
<dbReference type="Ensembl" id="ENSHHUT00000045882.1">
    <property type="protein sequence ID" value="ENSHHUP00000044235.1"/>
    <property type="gene ID" value="ENSHHUG00000027095.1"/>
</dbReference>
<dbReference type="STRING" id="62062.ENSHHUP00000044235"/>
<reference evidence="2" key="3">
    <citation type="submission" date="2025-09" db="UniProtKB">
        <authorList>
            <consortium name="Ensembl"/>
        </authorList>
    </citation>
    <scope>IDENTIFICATION</scope>
</reference>
<evidence type="ECO:0000256" key="1">
    <source>
        <dbReference type="SAM" id="Coils"/>
    </source>
</evidence>
<keyword evidence="3" id="KW-1185">Reference proteome</keyword>
<evidence type="ECO:0000313" key="2">
    <source>
        <dbReference type="Ensembl" id="ENSHHUP00000044235.1"/>
    </source>
</evidence>
<protein>
    <recommendedName>
        <fullName evidence="4">WW and C2 domain containing 1</fullName>
    </recommendedName>
</protein>
<evidence type="ECO:0000313" key="3">
    <source>
        <dbReference type="Proteomes" id="UP000314982"/>
    </source>
</evidence>
<dbReference type="GeneTree" id="ENSGT00410000025556"/>
<feature type="coiled-coil region" evidence="1">
    <location>
        <begin position="45"/>
        <end position="104"/>
    </location>
</feature>
<sequence>EISNPPFPPLLPQPSVPVQSLDGLLRTSLDLELDLQVSRTRHTRLAQELCVLRELKEQLERARQQGTRDLPTWVQDDERFRLLLRQAEKQTREEQLQEQRVEKMMRAAAKDVHKLRGQSRKEVPEVQSFRSVQLNTLHYRVQQQYSVTDLL</sequence>
<reference evidence="2" key="2">
    <citation type="submission" date="2025-08" db="UniProtKB">
        <authorList>
            <consortium name="Ensembl"/>
        </authorList>
    </citation>
    <scope>IDENTIFICATION</scope>
</reference>
<reference evidence="3" key="1">
    <citation type="submission" date="2018-06" db="EMBL/GenBank/DDBJ databases">
        <title>Genome assembly of Danube salmon.</title>
        <authorList>
            <person name="Macqueen D.J."/>
            <person name="Gundappa M.K."/>
        </authorList>
    </citation>
    <scope>NUCLEOTIDE SEQUENCE [LARGE SCALE GENOMIC DNA]</scope>
</reference>
<organism evidence="2 3">
    <name type="scientific">Hucho hucho</name>
    <name type="common">huchen</name>
    <dbReference type="NCBI Taxonomy" id="62062"/>
    <lineage>
        <taxon>Eukaryota</taxon>
        <taxon>Metazoa</taxon>
        <taxon>Chordata</taxon>
        <taxon>Craniata</taxon>
        <taxon>Vertebrata</taxon>
        <taxon>Euteleostomi</taxon>
        <taxon>Actinopterygii</taxon>
        <taxon>Neopterygii</taxon>
        <taxon>Teleostei</taxon>
        <taxon>Protacanthopterygii</taxon>
        <taxon>Salmoniformes</taxon>
        <taxon>Salmonidae</taxon>
        <taxon>Salmoninae</taxon>
        <taxon>Hucho</taxon>
    </lineage>
</organism>
<evidence type="ECO:0008006" key="4">
    <source>
        <dbReference type="Google" id="ProtNLM"/>
    </source>
</evidence>